<dbReference type="CDD" id="cd17546">
    <property type="entry name" value="REC_hyHK_CKI1_RcsC-like"/>
    <property type="match status" value="1"/>
</dbReference>
<dbReference type="PROSITE" id="PS50109">
    <property type="entry name" value="HIS_KIN"/>
    <property type="match status" value="1"/>
</dbReference>
<evidence type="ECO:0000256" key="16">
    <source>
        <dbReference type="ARBA" id="ARBA00058004"/>
    </source>
</evidence>
<keyword evidence="13" id="KW-0902">Two-component regulatory system</keyword>
<feature type="domain" description="PAC" evidence="25">
    <location>
        <begin position="222"/>
        <end position="274"/>
    </location>
</feature>
<keyword evidence="12" id="KW-1133">Transmembrane helix</keyword>
<dbReference type="SMART" id="SM00448">
    <property type="entry name" value="REC"/>
    <property type="match status" value="2"/>
</dbReference>
<evidence type="ECO:0000256" key="9">
    <source>
        <dbReference type="ARBA" id="ARBA00022741"/>
    </source>
</evidence>
<dbReference type="SMART" id="SM00388">
    <property type="entry name" value="HisKA"/>
    <property type="match status" value="1"/>
</dbReference>
<name>A0A941E179_9BURK</name>
<dbReference type="InterPro" id="IPR001610">
    <property type="entry name" value="PAC"/>
</dbReference>
<dbReference type="Gene3D" id="3.40.50.2300">
    <property type="match status" value="2"/>
</dbReference>
<evidence type="ECO:0000259" key="25">
    <source>
        <dbReference type="PROSITE" id="PS50113"/>
    </source>
</evidence>
<evidence type="ECO:0000256" key="11">
    <source>
        <dbReference type="ARBA" id="ARBA00022840"/>
    </source>
</evidence>
<dbReference type="GO" id="GO:0005524">
    <property type="term" value="F:ATP binding"/>
    <property type="evidence" value="ECO:0007669"/>
    <property type="project" value="UniProtKB-KW"/>
</dbReference>
<evidence type="ECO:0000256" key="21">
    <source>
        <dbReference type="PROSITE-ProRule" id="PRU00169"/>
    </source>
</evidence>
<dbReference type="Gene3D" id="1.10.287.130">
    <property type="match status" value="1"/>
</dbReference>
<evidence type="ECO:0000259" key="23">
    <source>
        <dbReference type="PROSITE" id="PS50110"/>
    </source>
</evidence>
<evidence type="ECO:0000256" key="2">
    <source>
        <dbReference type="ARBA" id="ARBA00004651"/>
    </source>
</evidence>
<comment type="function">
    <text evidence="16">Member of the two-component regulatory system BvgS/BvgA. Phosphorylates BvgA via a four-step phosphorelay in response to environmental signals.</text>
</comment>
<dbReference type="CDD" id="cd00130">
    <property type="entry name" value="PAS"/>
    <property type="match status" value="3"/>
</dbReference>
<dbReference type="SUPFAM" id="SSF47384">
    <property type="entry name" value="Homodimeric domain of signal transducing histidine kinase"/>
    <property type="match status" value="1"/>
</dbReference>
<dbReference type="SUPFAM" id="SSF47226">
    <property type="entry name" value="Histidine-containing phosphotransfer domain, HPT domain"/>
    <property type="match status" value="1"/>
</dbReference>
<dbReference type="Pfam" id="PF00512">
    <property type="entry name" value="HisKA"/>
    <property type="match status" value="1"/>
</dbReference>
<feature type="domain" description="PAS" evidence="24">
    <location>
        <begin position="164"/>
        <end position="207"/>
    </location>
</feature>
<protein>
    <recommendedName>
        <fullName evidence="18">Sensory/regulatory protein RpfC</fullName>
        <ecNumber evidence="3">2.7.13.3</ecNumber>
    </recommendedName>
    <alternativeName>
        <fullName evidence="19">Virulence sensor protein BvgS</fullName>
    </alternativeName>
</protein>
<evidence type="ECO:0000256" key="6">
    <source>
        <dbReference type="ARBA" id="ARBA00022679"/>
    </source>
</evidence>
<dbReference type="InterPro" id="IPR011006">
    <property type="entry name" value="CheY-like_superfamily"/>
</dbReference>
<keyword evidence="4" id="KW-1003">Cell membrane</keyword>
<keyword evidence="15" id="KW-0472">Membrane</keyword>
<dbReference type="InterPro" id="IPR036641">
    <property type="entry name" value="HPT_dom_sf"/>
</dbReference>
<dbReference type="InterPro" id="IPR005467">
    <property type="entry name" value="His_kinase_dom"/>
</dbReference>
<dbReference type="SMART" id="SM00387">
    <property type="entry name" value="HATPase_c"/>
    <property type="match status" value="1"/>
</dbReference>
<dbReference type="CDD" id="cd00082">
    <property type="entry name" value="HisKA"/>
    <property type="match status" value="1"/>
</dbReference>
<dbReference type="InterPro" id="IPR003594">
    <property type="entry name" value="HATPase_dom"/>
</dbReference>
<comment type="subcellular location">
    <subcellularLocation>
        <location evidence="2">Cell membrane</location>
        <topology evidence="2">Multi-pass membrane protein</topology>
    </subcellularLocation>
</comment>
<dbReference type="InterPro" id="IPR036890">
    <property type="entry name" value="HATPase_C_sf"/>
</dbReference>
<evidence type="ECO:0000256" key="8">
    <source>
        <dbReference type="ARBA" id="ARBA00022729"/>
    </source>
</evidence>
<dbReference type="SMART" id="SM00091">
    <property type="entry name" value="PAS"/>
    <property type="match status" value="3"/>
</dbReference>
<evidence type="ECO:0000256" key="4">
    <source>
        <dbReference type="ARBA" id="ARBA00022475"/>
    </source>
</evidence>
<dbReference type="CDD" id="cd00156">
    <property type="entry name" value="REC"/>
    <property type="match status" value="1"/>
</dbReference>
<feature type="modified residue" description="Phosphohistidine" evidence="20">
    <location>
        <position position="1129"/>
    </location>
</feature>
<feature type="domain" description="Response regulatory" evidence="23">
    <location>
        <begin position="784"/>
        <end position="905"/>
    </location>
</feature>
<dbReference type="CDD" id="cd00088">
    <property type="entry name" value="HPT"/>
    <property type="match status" value="1"/>
</dbReference>
<dbReference type="SUPFAM" id="SSF55785">
    <property type="entry name" value="PYP-like sensor domain (PAS domain)"/>
    <property type="match status" value="3"/>
</dbReference>
<evidence type="ECO:0000256" key="10">
    <source>
        <dbReference type="ARBA" id="ARBA00022777"/>
    </source>
</evidence>
<dbReference type="InterPro" id="IPR003661">
    <property type="entry name" value="HisK_dim/P_dom"/>
</dbReference>
<dbReference type="PRINTS" id="PR00344">
    <property type="entry name" value="BCTRLSENSOR"/>
</dbReference>
<dbReference type="Pfam" id="PF00989">
    <property type="entry name" value="PAS"/>
    <property type="match status" value="1"/>
</dbReference>
<dbReference type="InterPro" id="IPR036097">
    <property type="entry name" value="HisK_dim/P_sf"/>
</dbReference>
<feature type="domain" description="HPt" evidence="26">
    <location>
        <begin position="1090"/>
        <end position="1183"/>
    </location>
</feature>
<dbReference type="RefSeq" id="WP_212674550.1">
    <property type="nucleotide sequence ID" value="NZ_JAGSPJ010000002.1"/>
</dbReference>
<evidence type="ECO:0000259" key="22">
    <source>
        <dbReference type="PROSITE" id="PS50109"/>
    </source>
</evidence>
<feature type="domain" description="Response regulatory" evidence="23">
    <location>
        <begin position="931"/>
        <end position="1048"/>
    </location>
</feature>
<dbReference type="FunFam" id="3.30.565.10:FF:000010">
    <property type="entry name" value="Sensor histidine kinase RcsC"/>
    <property type="match status" value="1"/>
</dbReference>
<dbReference type="PROSITE" id="PS50894">
    <property type="entry name" value="HPT"/>
    <property type="match status" value="1"/>
</dbReference>
<dbReference type="PANTHER" id="PTHR45339">
    <property type="entry name" value="HYBRID SIGNAL TRANSDUCTION HISTIDINE KINASE J"/>
    <property type="match status" value="1"/>
</dbReference>
<dbReference type="CDD" id="cd16922">
    <property type="entry name" value="HATPase_EvgS-ArcB-TorS-like"/>
    <property type="match status" value="1"/>
</dbReference>
<sequence length="1188" mass="133010">MAHKLATRQFKRLLGIQNEEQLALVLDEFDRLKEGEPLSDQALTVVRGMRQFFSQVEEAYEQADRDLALGKRSLELSSEELTNANITLRHEAEMRRSVMQTLRDTTNEVLAQLGKRLADEESLENLSTLLAGLVVEILNTRSELQNALAAIKNQQFALDEHAIVSITNASGDIIYANDKFCEISQYAREELIGVNHRIVNSALHSKDFFQGMWNTISSGKVWHGEIRNQAKDKSFYWTNATIVPFLDENQIPYQFISIRTDITHERFLKDEIASRERLLKNIMNTLGEGVYTLDADGRCTFVNPEAEKILGWTFDEMRGQTLHDLIHSMTLHGDHVDREDCPITHAVGQGEVFRSDNEYFQHKSGRLLPISIVASPIFEDGKILGSVAAFQDISARRAADEALRESENKQRMMLDNAADAVFVAGKDERWAYVNDLATQMLGYQRDELIGMSIYDTLPETHREVSRRTFAGQLAESKLIRQEIRLVRKDGKHVPVEMNAALLPDGSIYGSCRDITSRKEFESALIQAKMGAESASRAKSEFLATMSHEIRTPMNGIIGMTELALDTDLQPQQREYLDLVKVSSHALLGIINDILDFSKIESGKLVLENIEFPLRELIATTLKSLALRAEERDLELVYRIDPSIPDLLIGDPGKLRQVLTNLVGNAIKFSESGDISVEINRAGAESNLGEMPILFSVKDCGIGIPKEKLEHIFEPFSQADASTTRKYGGTGLGLSISSRLVQSMQGELQVESESGLGSRFYFNAIFGVSRAEKQFSAPIEFKGMRVLVVDDNAINRQYLLDTLMNWQMSVQLADSAAKGILVVTEMHDKHAPADLILLDVCMPEMDGFSFVESLQKQGLVGTTKILMLSSAAGHDDVQHCEALQIDGYVRKPLSQQELQSSIDAIMRGLPSGAMHYSVVDPAPVVTARDKLNILLVEDNLINQRLALSLLEKWGHHADVAENGIVGIEKYQSQAYDLILMDMQMPEMGGIEATQIIRSLESNGQHIPIIAMTANAMPGDRERCLEAGMDHYLSKPIKSESLRELLSSLMSTNRIERRPSEPAQTIELEATPRATDEYGLKFDFFAAIHEGDTEVLDIIAPMFLEGCDKMTEEVQLALDRHDAELLYRSAHTLKGLVANFNARPIEELARALEQKGKNADFSRTPIIFEQVVKQMPSLKSAIRRYLKIEN</sequence>
<gene>
    <name evidence="27" type="ORF">KDM90_05180</name>
</gene>
<evidence type="ECO:0000313" key="27">
    <source>
        <dbReference type="EMBL" id="MBR7799387.1"/>
    </source>
</evidence>
<reference evidence="27" key="1">
    <citation type="submission" date="2021-04" db="EMBL/GenBank/DDBJ databases">
        <title>novel species isolated from subtropical streams in China.</title>
        <authorList>
            <person name="Lu H."/>
        </authorList>
    </citation>
    <scope>NUCLEOTIDE SEQUENCE</scope>
    <source>
        <strain evidence="27">FT137W</strain>
    </source>
</reference>
<accession>A0A941E179</accession>
<dbReference type="InterPro" id="IPR001789">
    <property type="entry name" value="Sig_transdc_resp-reg_receiver"/>
</dbReference>
<feature type="domain" description="Histidine kinase" evidence="22">
    <location>
        <begin position="544"/>
        <end position="767"/>
    </location>
</feature>
<dbReference type="Gene3D" id="3.30.450.20">
    <property type="entry name" value="PAS domain"/>
    <property type="match status" value="3"/>
</dbReference>
<dbReference type="Proteomes" id="UP000678545">
    <property type="component" value="Unassembled WGS sequence"/>
</dbReference>
<evidence type="ECO:0000256" key="14">
    <source>
        <dbReference type="ARBA" id="ARBA00023026"/>
    </source>
</evidence>
<dbReference type="NCBIfam" id="TIGR00229">
    <property type="entry name" value="sensory_box"/>
    <property type="match status" value="3"/>
</dbReference>
<dbReference type="SMART" id="SM00086">
    <property type="entry name" value="PAC"/>
    <property type="match status" value="3"/>
</dbReference>
<keyword evidence="6" id="KW-0808">Transferase</keyword>
<evidence type="ECO:0000256" key="17">
    <source>
        <dbReference type="ARBA" id="ARBA00064003"/>
    </source>
</evidence>
<comment type="caution">
    <text evidence="27">The sequence shown here is derived from an EMBL/GenBank/DDBJ whole genome shotgun (WGS) entry which is preliminary data.</text>
</comment>
<evidence type="ECO:0000256" key="19">
    <source>
        <dbReference type="ARBA" id="ARBA00070152"/>
    </source>
</evidence>
<dbReference type="GO" id="GO:0006355">
    <property type="term" value="P:regulation of DNA-templated transcription"/>
    <property type="evidence" value="ECO:0007669"/>
    <property type="project" value="InterPro"/>
</dbReference>
<evidence type="ECO:0000256" key="3">
    <source>
        <dbReference type="ARBA" id="ARBA00012438"/>
    </source>
</evidence>
<dbReference type="Gene3D" id="1.20.120.160">
    <property type="entry name" value="HPT domain"/>
    <property type="match status" value="1"/>
</dbReference>
<dbReference type="PROSITE" id="PS50110">
    <property type="entry name" value="RESPONSE_REGULATORY"/>
    <property type="match status" value="2"/>
</dbReference>
<evidence type="ECO:0000256" key="15">
    <source>
        <dbReference type="ARBA" id="ARBA00023136"/>
    </source>
</evidence>
<dbReference type="Pfam" id="PF01627">
    <property type="entry name" value="Hpt"/>
    <property type="match status" value="1"/>
</dbReference>
<feature type="domain" description="PAS" evidence="24">
    <location>
        <begin position="275"/>
        <end position="327"/>
    </location>
</feature>
<dbReference type="GO" id="GO:0005886">
    <property type="term" value="C:plasma membrane"/>
    <property type="evidence" value="ECO:0007669"/>
    <property type="project" value="UniProtKB-SubCell"/>
</dbReference>
<organism evidence="27 28">
    <name type="scientific">Undibacterium fentianense</name>
    <dbReference type="NCBI Taxonomy" id="2828728"/>
    <lineage>
        <taxon>Bacteria</taxon>
        <taxon>Pseudomonadati</taxon>
        <taxon>Pseudomonadota</taxon>
        <taxon>Betaproteobacteria</taxon>
        <taxon>Burkholderiales</taxon>
        <taxon>Oxalobacteraceae</taxon>
        <taxon>Undibacterium</taxon>
    </lineage>
</organism>
<evidence type="ECO:0000256" key="20">
    <source>
        <dbReference type="PROSITE-ProRule" id="PRU00110"/>
    </source>
</evidence>
<keyword evidence="10" id="KW-0418">Kinase</keyword>
<keyword evidence="9" id="KW-0547">Nucleotide-binding</keyword>
<dbReference type="InterPro" id="IPR013767">
    <property type="entry name" value="PAS_fold"/>
</dbReference>
<keyword evidence="14" id="KW-0843">Virulence</keyword>
<feature type="domain" description="PAS" evidence="24">
    <location>
        <begin position="406"/>
        <end position="476"/>
    </location>
</feature>
<dbReference type="InterPro" id="IPR013656">
    <property type="entry name" value="PAS_4"/>
</dbReference>
<comment type="catalytic activity">
    <reaction evidence="1">
        <text>ATP + protein L-histidine = ADP + protein N-phospho-L-histidine.</text>
        <dbReference type="EC" id="2.7.13.3"/>
    </reaction>
</comment>
<dbReference type="Pfam" id="PF08448">
    <property type="entry name" value="PAS_4"/>
    <property type="match status" value="1"/>
</dbReference>
<feature type="modified residue" description="4-aspartylphosphate" evidence="21">
    <location>
        <position position="980"/>
    </location>
</feature>
<evidence type="ECO:0000256" key="5">
    <source>
        <dbReference type="ARBA" id="ARBA00022553"/>
    </source>
</evidence>
<evidence type="ECO:0000256" key="18">
    <source>
        <dbReference type="ARBA" id="ARBA00068150"/>
    </source>
</evidence>
<dbReference type="FunFam" id="1.10.287.130:FF:000002">
    <property type="entry name" value="Two-component osmosensing histidine kinase"/>
    <property type="match status" value="1"/>
</dbReference>
<keyword evidence="8" id="KW-0732">Signal</keyword>
<evidence type="ECO:0000259" key="24">
    <source>
        <dbReference type="PROSITE" id="PS50112"/>
    </source>
</evidence>
<dbReference type="InterPro" id="IPR000014">
    <property type="entry name" value="PAS"/>
</dbReference>
<proteinExistence type="predicted"/>
<dbReference type="InterPro" id="IPR004358">
    <property type="entry name" value="Sig_transdc_His_kin-like_C"/>
</dbReference>
<dbReference type="InterPro" id="IPR035965">
    <property type="entry name" value="PAS-like_dom_sf"/>
</dbReference>
<evidence type="ECO:0000256" key="12">
    <source>
        <dbReference type="ARBA" id="ARBA00022989"/>
    </source>
</evidence>
<keyword evidence="5 21" id="KW-0597">Phosphoprotein</keyword>
<dbReference type="SUPFAM" id="SSF52172">
    <property type="entry name" value="CheY-like"/>
    <property type="match status" value="2"/>
</dbReference>
<dbReference type="GO" id="GO:0000155">
    <property type="term" value="F:phosphorelay sensor kinase activity"/>
    <property type="evidence" value="ECO:0007669"/>
    <property type="project" value="InterPro"/>
</dbReference>
<evidence type="ECO:0000313" key="28">
    <source>
        <dbReference type="Proteomes" id="UP000678545"/>
    </source>
</evidence>
<comment type="subunit">
    <text evidence="17">At low DSF concentrations, interacts with RpfF.</text>
</comment>
<feature type="modified residue" description="4-aspartylphosphate" evidence="21">
    <location>
        <position position="838"/>
    </location>
</feature>
<dbReference type="EMBL" id="JAGSPJ010000002">
    <property type="protein sequence ID" value="MBR7799387.1"/>
    <property type="molecule type" value="Genomic_DNA"/>
</dbReference>
<feature type="domain" description="PAC" evidence="25">
    <location>
        <begin position="353"/>
        <end position="405"/>
    </location>
</feature>
<dbReference type="InterPro" id="IPR008207">
    <property type="entry name" value="Sig_transdc_His_kin_Hpt_dom"/>
</dbReference>
<evidence type="ECO:0000256" key="1">
    <source>
        <dbReference type="ARBA" id="ARBA00000085"/>
    </source>
</evidence>
<keyword evidence="7" id="KW-0812">Transmembrane</keyword>
<evidence type="ECO:0000259" key="26">
    <source>
        <dbReference type="PROSITE" id="PS50894"/>
    </source>
</evidence>
<keyword evidence="28" id="KW-1185">Reference proteome</keyword>
<dbReference type="PANTHER" id="PTHR45339:SF1">
    <property type="entry name" value="HYBRID SIGNAL TRANSDUCTION HISTIDINE KINASE J"/>
    <property type="match status" value="1"/>
</dbReference>
<keyword evidence="11" id="KW-0067">ATP-binding</keyword>
<dbReference type="EC" id="2.7.13.3" evidence="3"/>
<dbReference type="Gene3D" id="3.30.565.10">
    <property type="entry name" value="Histidine kinase-like ATPase, C-terminal domain"/>
    <property type="match status" value="1"/>
</dbReference>
<dbReference type="Pfam" id="PF02518">
    <property type="entry name" value="HATPase_c"/>
    <property type="match status" value="1"/>
</dbReference>
<dbReference type="InterPro" id="IPR000700">
    <property type="entry name" value="PAS-assoc_C"/>
</dbReference>
<dbReference type="PROSITE" id="PS50113">
    <property type="entry name" value="PAC"/>
    <property type="match status" value="2"/>
</dbReference>
<dbReference type="AlphaFoldDB" id="A0A941E179"/>
<dbReference type="PROSITE" id="PS50112">
    <property type="entry name" value="PAS"/>
    <property type="match status" value="3"/>
</dbReference>
<evidence type="ECO:0000256" key="7">
    <source>
        <dbReference type="ARBA" id="ARBA00022692"/>
    </source>
</evidence>
<evidence type="ECO:0000256" key="13">
    <source>
        <dbReference type="ARBA" id="ARBA00023012"/>
    </source>
</evidence>
<dbReference type="Pfam" id="PF13426">
    <property type="entry name" value="PAS_9"/>
    <property type="match status" value="1"/>
</dbReference>
<dbReference type="Pfam" id="PF00072">
    <property type="entry name" value="Response_reg"/>
    <property type="match status" value="2"/>
</dbReference>
<dbReference type="SUPFAM" id="SSF55874">
    <property type="entry name" value="ATPase domain of HSP90 chaperone/DNA topoisomerase II/histidine kinase"/>
    <property type="match status" value="1"/>
</dbReference>